<comment type="subunit">
    <text evidence="3">Heterodimer of an alpha and a beta chain.</text>
</comment>
<proteinExistence type="inferred from homology"/>
<dbReference type="RefSeq" id="WP_110467667.1">
    <property type="nucleotide sequence ID" value="NZ_QJSP01000001.1"/>
</dbReference>
<dbReference type="OrthoDB" id="9762378at2"/>
<dbReference type="InterPro" id="IPR036724">
    <property type="entry name" value="Cobalamin-bd_sf"/>
</dbReference>
<dbReference type="Gene3D" id="3.40.50.280">
    <property type="entry name" value="Cobalamin-binding domain"/>
    <property type="match status" value="1"/>
</dbReference>
<dbReference type="InterPro" id="IPR006099">
    <property type="entry name" value="MeMalonylCoA_mutase_a/b_cat"/>
</dbReference>
<evidence type="ECO:0000256" key="7">
    <source>
        <dbReference type="SAM" id="MobiDB-lite"/>
    </source>
</evidence>
<accession>A0A318RWF2</accession>
<dbReference type="EMBL" id="QJSP01000001">
    <property type="protein sequence ID" value="PYE20963.1"/>
    <property type="molecule type" value="Genomic_DNA"/>
</dbReference>
<gene>
    <name evidence="9" type="ORF">DFR67_101355</name>
</gene>
<dbReference type="Pfam" id="PF01642">
    <property type="entry name" value="MM_CoA_mutase"/>
    <property type="match status" value="1"/>
</dbReference>
<evidence type="ECO:0000256" key="1">
    <source>
        <dbReference type="ARBA" id="ARBA00001922"/>
    </source>
</evidence>
<reference evidence="9 10" key="1">
    <citation type="submission" date="2018-06" db="EMBL/GenBank/DDBJ databases">
        <title>Genomic Encyclopedia of Type Strains, Phase IV (KMG-IV): sequencing the most valuable type-strain genomes for metagenomic binning, comparative biology and taxonomic classification.</title>
        <authorList>
            <person name="Goeker M."/>
        </authorList>
    </citation>
    <scope>NUCLEOTIDE SEQUENCE [LARGE SCALE GENOMIC DNA]</scope>
    <source>
        <strain evidence="9 10">DSM 45521</strain>
    </source>
</reference>
<dbReference type="Proteomes" id="UP000247591">
    <property type="component" value="Unassembled WGS sequence"/>
</dbReference>
<evidence type="ECO:0000256" key="6">
    <source>
        <dbReference type="ARBA" id="ARBA00023285"/>
    </source>
</evidence>
<feature type="compositionally biased region" description="Basic and acidic residues" evidence="7">
    <location>
        <begin position="126"/>
        <end position="140"/>
    </location>
</feature>
<dbReference type="GO" id="GO:0046872">
    <property type="term" value="F:metal ion binding"/>
    <property type="evidence" value="ECO:0007669"/>
    <property type="project" value="InterPro"/>
</dbReference>
<keyword evidence="4" id="KW-0846">Cobalamin</keyword>
<evidence type="ECO:0000256" key="2">
    <source>
        <dbReference type="ARBA" id="ARBA00008465"/>
    </source>
</evidence>
<evidence type="ECO:0000313" key="10">
    <source>
        <dbReference type="Proteomes" id="UP000247591"/>
    </source>
</evidence>
<feature type="domain" description="Methylmalonyl-CoA mutase alpha/beta chain catalytic" evidence="8">
    <location>
        <begin position="248"/>
        <end position="499"/>
    </location>
</feature>
<dbReference type="GO" id="GO:0004494">
    <property type="term" value="F:methylmalonyl-CoA mutase activity"/>
    <property type="evidence" value="ECO:0007669"/>
    <property type="project" value="UniProtKB-EC"/>
</dbReference>
<evidence type="ECO:0000256" key="5">
    <source>
        <dbReference type="ARBA" id="ARBA00023235"/>
    </source>
</evidence>
<keyword evidence="6" id="KW-0170">Cobalt</keyword>
<evidence type="ECO:0000259" key="8">
    <source>
        <dbReference type="Pfam" id="PF01642"/>
    </source>
</evidence>
<comment type="similarity">
    <text evidence="2">Belongs to the methylmalonyl-CoA mutase family.</text>
</comment>
<feature type="compositionally biased region" description="Basic and acidic residues" evidence="7">
    <location>
        <begin position="92"/>
        <end position="104"/>
    </location>
</feature>
<dbReference type="CDD" id="cd03677">
    <property type="entry name" value="MM_CoA_mutase_beta"/>
    <property type="match status" value="1"/>
</dbReference>
<keyword evidence="5" id="KW-0413">Isomerase</keyword>
<dbReference type="GO" id="GO:0019678">
    <property type="term" value="P:propionate metabolic process, methylmalonyl pathway"/>
    <property type="evidence" value="ECO:0007669"/>
    <property type="project" value="TreeGrafter"/>
</dbReference>
<dbReference type="InterPro" id="IPR016176">
    <property type="entry name" value="Cbl-dep_enz_cat"/>
</dbReference>
<evidence type="ECO:0000256" key="3">
    <source>
        <dbReference type="ARBA" id="ARBA00011870"/>
    </source>
</evidence>
<dbReference type="SUPFAM" id="SSF52242">
    <property type="entry name" value="Cobalamin (vitamin B12)-binding domain"/>
    <property type="match status" value="1"/>
</dbReference>
<comment type="caution">
    <text evidence="9">The sequence shown here is derived from an EMBL/GenBank/DDBJ whole genome shotgun (WGS) entry which is preliminary data.</text>
</comment>
<dbReference type="AlphaFoldDB" id="A0A318RWF2"/>
<dbReference type="GO" id="GO:0005737">
    <property type="term" value="C:cytoplasm"/>
    <property type="evidence" value="ECO:0007669"/>
    <property type="project" value="TreeGrafter"/>
</dbReference>
<dbReference type="Gene3D" id="3.20.20.240">
    <property type="entry name" value="Methylmalonyl-CoA mutase"/>
    <property type="match status" value="1"/>
</dbReference>
<evidence type="ECO:0000256" key="4">
    <source>
        <dbReference type="ARBA" id="ARBA00022628"/>
    </source>
</evidence>
<organism evidence="9 10">
    <name type="scientific">Williamsia limnetica</name>
    <dbReference type="NCBI Taxonomy" id="882452"/>
    <lineage>
        <taxon>Bacteria</taxon>
        <taxon>Bacillati</taxon>
        <taxon>Actinomycetota</taxon>
        <taxon>Actinomycetes</taxon>
        <taxon>Mycobacteriales</taxon>
        <taxon>Nocardiaceae</taxon>
        <taxon>Williamsia</taxon>
    </lineage>
</organism>
<feature type="region of interest" description="Disordered" evidence="7">
    <location>
        <begin position="63"/>
        <end position="141"/>
    </location>
</feature>
<protein>
    <submittedName>
        <fullName evidence="9">Heterodimeric methylmalonyl-CoA mutase small subunit</fullName>
    </submittedName>
</protein>
<dbReference type="PANTHER" id="PTHR48101:SF4">
    <property type="entry name" value="METHYLMALONYL-COA MUTASE, MITOCHONDRIAL"/>
    <property type="match status" value="1"/>
</dbReference>
<sequence length="663" mass="68671">MPDTGPDFQDLEANYEQWSAAAAQVLAKSKRVDVADLRDTPEALLSTITPDELVIKPLYTRRDELDEPGLPGSYPFVRGSDPTRDVNMGWRVTERFGDPGDVAKRSSTSDPGDVAKRSSTSSPGDVGKRSSTDEPNREPQDPAALNSAILEALNNGASGLWLTVGPDAIRVDQLAAVLEGVLLDLIPVTLDAGAAGIEAAQALAPLLPETATVGTVSSFGLAPLTAAYSGRPAVALDAAVQTAVDAGAGVRAIRVDGTDFALGGATDVQELALVTAAGVDYLRALTAAGMSVDTALSQLSFALSATDDQFGTMAKFRAIRRLWGRVAEASGAPAAGAAVTHGVTALGMMSQRDPWVNMLRVTTATFGAGVGGADQITVLPFDAALAPADRTTNPSFSRRMARNTQLLLLEESNVAKVVDPAGGAWFVESLTDDLASAAWALFQDIESRGGYQRALADGWIGEQIATALAAREKAVAHRTTALTGINEFPNLGEKPLNTPESADFADLPSAAPVLARIARPFERLRDRSDAHLAAHGRRPTAIMLPLGSVAEHNGRTTFVANLLAAGGIETVNPGPVDGASVLGAIEAAGTPSVAVLCAANPRYESDGAPALAAARAAGVSTVLLAGPPKAWTDESDKPDGFLQIGIDAISVLTELLDTIEAKS</sequence>
<evidence type="ECO:0000313" key="9">
    <source>
        <dbReference type="EMBL" id="PYE20963.1"/>
    </source>
</evidence>
<dbReference type="PANTHER" id="PTHR48101">
    <property type="entry name" value="METHYLMALONYL-COA MUTASE, MITOCHONDRIAL-RELATED"/>
    <property type="match status" value="1"/>
</dbReference>
<dbReference type="GO" id="GO:0031419">
    <property type="term" value="F:cobalamin binding"/>
    <property type="evidence" value="ECO:0007669"/>
    <property type="project" value="UniProtKB-KW"/>
</dbReference>
<dbReference type="SUPFAM" id="SSF51703">
    <property type="entry name" value="Cobalamin (vitamin B12)-dependent enzymes"/>
    <property type="match status" value="2"/>
</dbReference>
<name>A0A318RWF2_WILLI</name>
<comment type="cofactor">
    <cofactor evidence="1">
        <name>adenosylcob(III)alamin</name>
        <dbReference type="ChEBI" id="CHEBI:18408"/>
    </cofactor>
</comment>
<keyword evidence="10" id="KW-1185">Reference proteome</keyword>